<feature type="transmembrane region" description="Helical" evidence="7">
    <location>
        <begin position="211"/>
        <end position="235"/>
    </location>
</feature>
<keyword evidence="11" id="KW-1185">Reference proteome</keyword>
<feature type="transmembrane region" description="Helical" evidence="7">
    <location>
        <begin position="285"/>
        <end position="308"/>
    </location>
</feature>
<feature type="domain" description="GAIN-B" evidence="8">
    <location>
        <begin position="1"/>
        <end position="55"/>
    </location>
</feature>
<dbReference type="PROSITE" id="PS00650">
    <property type="entry name" value="G_PROTEIN_RECEP_F2_2"/>
    <property type="match status" value="1"/>
</dbReference>
<name>A0ABN8NMP4_9CNID</name>
<evidence type="ECO:0000256" key="4">
    <source>
        <dbReference type="ARBA" id="ARBA00022989"/>
    </source>
</evidence>
<dbReference type="PROSITE" id="PS50221">
    <property type="entry name" value="GAIN_B"/>
    <property type="match status" value="1"/>
</dbReference>
<dbReference type="PANTHER" id="PTHR12011">
    <property type="entry name" value="ADHESION G-PROTEIN COUPLED RECEPTOR"/>
    <property type="match status" value="1"/>
</dbReference>
<sequence length="344" mass="37888">MPPQGNCVFWRPEESSIWNSTGCRRVPSKSDTAMTTCECDHLTVFAALIDPFGPPTKESHKEALEIISTVGCSISLVAVVITIIVLSLFSRPLKAGVKVLINLCAAIAITCVLVIFEGLARSSKVGCPVVAAFLQYFLLALFSWMLCEGISLYLKVVKPLEYGLAIEEKMKSFYLFGWGFPAIIVSISLAVTQTNGYGSKSACWLDIKNGLIWTFIAPALFVILVNTAVLIQVMREITKKVTRKVENKTQSVKLRAGVRASAALLPLLGITWLFGLLGFSYDTIVFKYIFAIFNSLQGLMVFIFHCALNDKIKQALIKGKKAHQVNRGTIKRPNRNEYEAGVPP</sequence>
<feature type="domain" description="G-protein coupled receptors family 2 profile 2" evidence="9">
    <location>
        <begin position="64"/>
        <end position="309"/>
    </location>
</feature>
<dbReference type="InterPro" id="IPR017981">
    <property type="entry name" value="GPCR_2-like_7TM"/>
</dbReference>
<dbReference type="Pfam" id="PF01825">
    <property type="entry name" value="GPS"/>
    <property type="match status" value="1"/>
</dbReference>
<keyword evidence="6" id="KW-1015">Disulfide bond</keyword>
<keyword evidence="3" id="KW-0732">Signal</keyword>
<dbReference type="InterPro" id="IPR057244">
    <property type="entry name" value="GAIN_B"/>
</dbReference>
<evidence type="ECO:0000256" key="3">
    <source>
        <dbReference type="ARBA" id="ARBA00022729"/>
    </source>
</evidence>
<feature type="transmembrane region" description="Helical" evidence="7">
    <location>
        <begin position="66"/>
        <end position="88"/>
    </location>
</feature>
<comment type="caution">
    <text evidence="10">The sequence shown here is derived from an EMBL/GenBank/DDBJ whole genome shotgun (WGS) entry which is preliminary data.</text>
</comment>
<dbReference type="PRINTS" id="PR00249">
    <property type="entry name" value="GPCRSECRETIN"/>
</dbReference>
<evidence type="ECO:0000256" key="6">
    <source>
        <dbReference type="ARBA" id="ARBA00023157"/>
    </source>
</evidence>
<feature type="transmembrane region" description="Helical" evidence="7">
    <location>
        <begin position="132"/>
        <end position="153"/>
    </location>
</feature>
<keyword evidence="2 7" id="KW-0812">Transmembrane</keyword>
<feature type="transmembrane region" description="Helical" evidence="7">
    <location>
        <begin position="100"/>
        <end position="120"/>
    </location>
</feature>
<evidence type="ECO:0000256" key="2">
    <source>
        <dbReference type="ARBA" id="ARBA00022692"/>
    </source>
</evidence>
<dbReference type="PROSITE" id="PS50261">
    <property type="entry name" value="G_PROTEIN_RECEP_F2_4"/>
    <property type="match status" value="1"/>
</dbReference>
<evidence type="ECO:0000313" key="11">
    <source>
        <dbReference type="Proteomes" id="UP001159405"/>
    </source>
</evidence>
<keyword evidence="4 7" id="KW-1133">Transmembrane helix</keyword>
<dbReference type="InterPro" id="IPR046338">
    <property type="entry name" value="GAIN_dom_sf"/>
</dbReference>
<dbReference type="Gene3D" id="1.20.1070.10">
    <property type="entry name" value="Rhodopsin 7-helix transmembrane proteins"/>
    <property type="match status" value="1"/>
</dbReference>
<evidence type="ECO:0000256" key="1">
    <source>
        <dbReference type="ARBA" id="ARBA00004141"/>
    </source>
</evidence>
<comment type="subcellular location">
    <subcellularLocation>
        <location evidence="1">Membrane</location>
        <topology evidence="1">Multi-pass membrane protein</topology>
    </subcellularLocation>
</comment>
<feature type="transmembrane region" description="Helical" evidence="7">
    <location>
        <begin position="256"/>
        <end position="279"/>
    </location>
</feature>
<dbReference type="InterPro" id="IPR000832">
    <property type="entry name" value="GPCR_2_secretin-like"/>
</dbReference>
<dbReference type="InterPro" id="IPR000203">
    <property type="entry name" value="GPS"/>
</dbReference>
<evidence type="ECO:0000259" key="9">
    <source>
        <dbReference type="PROSITE" id="PS50261"/>
    </source>
</evidence>
<keyword evidence="5 7" id="KW-0472">Membrane</keyword>
<dbReference type="Gene3D" id="2.60.220.50">
    <property type="match status" value="1"/>
</dbReference>
<dbReference type="Pfam" id="PF00002">
    <property type="entry name" value="7tm_2"/>
    <property type="match status" value="1"/>
</dbReference>
<proteinExistence type="predicted"/>
<dbReference type="SUPFAM" id="SSF81321">
    <property type="entry name" value="Family A G protein-coupled receptor-like"/>
    <property type="match status" value="1"/>
</dbReference>
<dbReference type="InterPro" id="IPR017983">
    <property type="entry name" value="GPCR_2_secretin-like_CS"/>
</dbReference>
<dbReference type="Proteomes" id="UP001159405">
    <property type="component" value="Unassembled WGS sequence"/>
</dbReference>
<evidence type="ECO:0000313" key="10">
    <source>
        <dbReference type="EMBL" id="CAH3115380.1"/>
    </source>
</evidence>
<dbReference type="SMART" id="SM00303">
    <property type="entry name" value="GPS"/>
    <property type="match status" value="1"/>
</dbReference>
<evidence type="ECO:0000256" key="5">
    <source>
        <dbReference type="ARBA" id="ARBA00023136"/>
    </source>
</evidence>
<evidence type="ECO:0000256" key="7">
    <source>
        <dbReference type="SAM" id="Phobius"/>
    </source>
</evidence>
<organism evidence="10 11">
    <name type="scientific">Porites lobata</name>
    <dbReference type="NCBI Taxonomy" id="104759"/>
    <lineage>
        <taxon>Eukaryota</taxon>
        <taxon>Metazoa</taxon>
        <taxon>Cnidaria</taxon>
        <taxon>Anthozoa</taxon>
        <taxon>Hexacorallia</taxon>
        <taxon>Scleractinia</taxon>
        <taxon>Fungiina</taxon>
        <taxon>Poritidae</taxon>
        <taxon>Porites</taxon>
    </lineage>
</organism>
<dbReference type="PANTHER" id="PTHR12011:SF347">
    <property type="entry name" value="FI21270P1-RELATED"/>
    <property type="match status" value="1"/>
</dbReference>
<reference evidence="10 11" key="1">
    <citation type="submission" date="2022-05" db="EMBL/GenBank/DDBJ databases">
        <authorList>
            <consortium name="Genoscope - CEA"/>
            <person name="William W."/>
        </authorList>
    </citation>
    <scope>NUCLEOTIDE SEQUENCE [LARGE SCALE GENOMIC DNA]</scope>
</reference>
<evidence type="ECO:0000259" key="8">
    <source>
        <dbReference type="PROSITE" id="PS50221"/>
    </source>
</evidence>
<feature type="transmembrane region" description="Helical" evidence="7">
    <location>
        <begin position="173"/>
        <end position="191"/>
    </location>
</feature>
<dbReference type="EMBL" id="CALNXK010000028">
    <property type="protein sequence ID" value="CAH3115380.1"/>
    <property type="molecule type" value="Genomic_DNA"/>
</dbReference>
<gene>
    <name evidence="10" type="ORF">PLOB_00023610</name>
</gene>
<protein>
    <submittedName>
        <fullName evidence="10">Uncharacterized protein</fullName>
    </submittedName>
</protein>
<accession>A0ABN8NMP4</accession>